<reference evidence="2 3" key="1">
    <citation type="submission" date="2019-09" db="EMBL/GenBank/DDBJ databases">
        <title>Transcriptional response of Serratia to Siphovirus infection.</title>
        <authorList>
            <person name="Malone L.M."/>
            <person name="Fineran P.C."/>
        </authorList>
    </citation>
    <scope>NUCLEOTIDE SEQUENCE [LARGE SCALE GENOMIC DNA]</scope>
</reference>
<keyword evidence="1" id="KW-0472">Membrane</keyword>
<protein>
    <submittedName>
        <fullName evidence="2">Uncharacterized protein</fullName>
    </submittedName>
</protein>
<dbReference type="Proteomes" id="UP000345177">
    <property type="component" value="Segment"/>
</dbReference>
<dbReference type="KEGG" id="vg:62682670"/>
<proteinExistence type="predicted"/>
<keyword evidence="1" id="KW-0812">Transmembrane</keyword>
<feature type="transmembrane region" description="Helical" evidence="1">
    <location>
        <begin position="31"/>
        <end position="52"/>
    </location>
</feature>
<organism evidence="2 3">
    <name type="scientific">Serratia phage JS26</name>
    <dbReference type="NCBI Taxonomy" id="2315217"/>
    <lineage>
        <taxon>Viruses</taxon>
        <taxon>Duplodnaviria</taxon>
        <taxon>Heunggongvirae</taxon>
        <taxon>Uroviricota</taxon>
        <taxon>Caudoviricetes</taxon>
        <taxon>Casjensviridae</taxon>
        <taxon>Dunedinvirus</taxon>
        <taxon>Dunedinvirus JS26</taxon>
    </lineage>
</organism>
<name>A0A5Q2F8J9_9CAUD</name>
<keyword evidence="3" id="KW-1185">Reference proteome</keyword>
<dbReference type="EMBL" id="MN505213">
    <property type="protein sequence ID" value="QGF20939.1"/>
    <property type="molecule type" value="Genomic_DNA"/>
</dbReference>
<evidence type="ECO:0000313" key="2">
    <source>
        <dbReference type="EMBL" id="QGF20939.1"/>
    </source>
</evidence>
<sequence>MKTIAKYTAFIAAALAWLYICIQGGDYTAIIALLVCVAITAIAGALIAAALVREIYREIIKPVFVAIRRFI</sequence>
<dbReference type="RefSeq" id="YP_010000030.1">
    <property type="nucleotide sequence ID" value="NC_053012.1"/>
</dbReference>
<evidence type="ECO:0000313" key="3">
    <source>
        <dbReference type="Proteomes" id="UP000345177"/>
    </source>
</evidence>
<accession>A0A5Q2F8J9</accession>
<feature type="transmembrane region" description="Helical" evidence="1">
    <location>
        <begin position="7"/>
        <end position="25"/>
    </location>
</feature>
<dbReference type="GeneID" id="62682670"/>
<evidence type="ECO:0000256" key="1">
    <source>
        <dbReference type="SAM" id="Phobius"/>
    </source>
</evidence>
<keyword evidence="1" id="KW-1133">Transmembrane helix</keyword>